<gene>
    <name evidence="4" type="ORF">MJ923_19340</name>
</gene>
<dbReference type="PROSITE" id="PS00211">
    <property type="entry name" value="ABC_TRANSPORTER_1"/>
    <property type="match status" value="1"/>
</dbReference>
<dbReference type="GO" id="GO:0022857">
    <property type="term" value="F:transmembrane transporter activity"/>
    <property type="evidence" value="ECO:0007669"/>
    <property type="project" value="TreeGrafter"/>
</dbReference>
<dbReference type="InterPro" id="IPR003439">
    <property type="entry name" value="ABC_transporter-like_ATP-bd"/>
</dbReference>
<keyword evidence="1" id="KW-0547">Nucleotide-binding</keyword>
<name>A0AAJ1F2F7_9GAMM</name>
<dbReference type="AlphaFoldDB" id="A0AAJ1F2F7"/>
<dbReference type="GO" id="GO:0005524">
    <property type="term" value="F:ATP binding"/>
    <property type="evidence" value="ECO:0007669"/>
    <property type="project" value="UniProtKB-KW"/>
</dbReference>
<evidence type="ECO:0000313" key="4">
    <source>
        <dbReference type="EMBL" id="MCH4296463.1"/>
    </source>
</evidence>
<dbReference type="PANTHER" id="PTHR24220:SF659">
    <property type="entry name" value="TRANSPORTER, PUTATIVE-RELATED"/>
    <property type="match status" value="1"/>
</dbReference>
<organism evidence="4 5">
    <name type="scientific">Shewanella zhuhaiensis</name>
    <dbReference type="NCBI Taxonomy" id="2919576"/>
    <lineage>
        <taxon>Bacteria</taxon>
        <taxon>Pseudomonadati</taxon>
        <taxon>Pseudomonadota</taxon>
        <taxon>Gammaproteobacteria</taxon>
        <taxon>Alteromonadales</taxon>
        <taxon>Shewanellaceae</taxon>
        <taxon>Shewanella</taxon>
    </lineage>
</organism>
<feature type="domain" description="ABC transporter" evidence="3">
    <location>
        <begin position="2"/>
        <end position="218"/>
    </location>
</feature>
<evidence type="ECO:0000256" key="1">
    <source>
        <dbReference type="ARBA" id="ARBA00022741"/>
    </source>
</evidence>
<dbReference type="InterPro" id="IPR017871">
    <property type="entry name" value="ABC_transporter-like_CS"/>
</dbReference>
<dbReference type="InterPro" id="IPR003593">
    <property type="entry name" value="AAA+_ATPase"/>
</dbReference>
<comment type="caution">
    <text evidence="4">The sequence shown here is derived from an EMBL/GenBank/DDBJ whole genome shotgun (WGS) entry which is preliminary data.</text>
</comment>
<dbReference type="GO" id="GO:0005886">
    <property type="term" value="C:plasma membrane"/>
    <property type="evidence" value="ECO:0007669"/>
    <property type="project" value="TreeGrafter"/>
</dbReference>
<dbReference type="PROSITE" id="PS50893">
    <property type="entry name" value="ABC_TRANSPORTER_2"/>
    <property type="match status" value="1"/>
</dbReference>
<keyword evidence="2 4" id="KW-0067">ATP-binding</keyword>
<reference evidence="4 5" key="1">
    <citation type="submission" date="2022-02" db="EMBL/GenBank/DDBJ databases">
        <title>The genome sequence of Shewanella sp. 3B26.</title>
        <authorList>
            <person name="Du J."/>
        </authorList>
    </citation>
    <scope>NUCLEOTIDE SEQUENCE [LARGE SCALE GENOMIC DNA]</scope>
    <source>
        <strain evidence="4 5">3B26</strain>
    </source>
</reference>
<keyword evidence="5" id="KW-1185">Reference proteome</keyword>
<dbReference type="SUPFAM" id="SSF52540">
    <property type="entry name" value="P-loop containing nucleoside triphosphate hydrolases"/>
    <property type="match status" value="1"/>
</dbReference>
<evidence type="ECO:0000313" key="5">
    <source>
        <dbReference type="Proteomes" id="UP001297581"/>
    </source>
</evidence>
<sequence>MLDIQGLTLAYADREILRDLSVSFRAGQKVAILGASGAGKSTLLTHLHQRLAADAALCAQSQGLVEGLSLFHNIYMGALARHNALYNLANLVRPFGSRLDEVHKICQSLELEMPASTLVSRLSGGQRQRVAIGRALYQQKSIFLGDEPVSALDPAMADRVIQHINRSHETVVMVLHNRHQALTHFERILGLADGGLQLDAPAASLQLADLDRFYSAEDGSDAVHDDLSQAITPAAHPGESR</sequence>
<dbReference type="Gene3D" id="3.40.50.300">
    <property type="entry name" value="P-loop containing nucleotide triphosphate hydrolases"/>
    <property type="match status" value="1"/>
</dbReference>
<dbReference type="InterPro" id="IPR027417">
    <property type="entry name" value="P-loop_NTPase"/>
</dbReference>
<proteinExistence type="predicted"/>
<dbReference type="EMBL" id="JAKUDL010000010">
    <property type="protein sequence ID" value="MCH4296463.1"/>
    <property type="molecule type" value="Genomic_DNA"/>
</dbReference>
<dbReference type="PANTHER" id="PTHR24220">
    <property type="entry name" value="IMPORT ATP-BINDING PROTEIN"/>
    <property type="match status" value="1"/>
</dbReference>
<dbReference type="RefSeq" id="WP_240592492.1">
    <property type="nucleotide sequence ID" value="NZ_JAKUDL010000010.1"/>
</dbReference>
<evidence type="ECO:0000256" key="2">
    <source>
        <dbReference type="ARBA" id="ARBA00022840"/>
    </source>
</evidence>
<dbReference type="GO" id="GO:0016887">
    <property type="term" value="F:ATP hydrolysis activity"/>
    <property type="evidence" value="ECO:0007669"/>
    <property type="project" value="InterPro"/>
</dbReference>
<dbReference type="SMART" id="SM00382">
    <property type="entry name" value="AAA"/>
    <property type="match status" value="1"/>
</dbReference>
<evidence type="ECO:0000259" key="3">
    <source>
        <dbReference type="PROSITE" id="PS50893"/>
    </source>
</evidence>
<protein>
    <submittedName>
        <fullName evidence="4">ATP-binding cassette domain-containing protein</fullName>
    </submittedName>
</protein>
<dbReference type="InterPro" id="IPR015854">
    <property type="entry name" value="ABC_transpr_LolD-like"/>
</dbReference>
<accession>A0AAJ1F2F7</accession>
<dbReference type="Pfam" id="PF00005">
    <property type="entry name" value="ABC_tran"/>
    <property type="match status" value="1"/>
</dbReference>
<dbReference type="Proteomes" id="UP001297581">
    <property type="component" value="Unassembled WGS sequence"/>
</dbReference>